<dbReference type="PANTHER" id="PTHR44591:SF3">
    <property type="entry name" value="RESPONSE REGULATORY DOMAIN-CONTAINING PROTEIN"/>
    <property type="match status" value="1"/>
</dbReference>
<sequence>MQKKIVICDDDEGILDMLVLALESDEYLIIPEQNSLNLYSLIEQEKPDLLLLDLWMPVLSGDQVLRSLRSNLQTQSLPVVVMSASTDGPTIAANAGATDYIAKPFDLDQLNDKVNQVLQSGLVK</sequence>
<feature type="modified residue" description="4-aspartylphosphate" evidence="2">
    <location>
        <position position="53"/>
    </location>
</feature>
<dbReference type="InterPro" id="IPR011006">
    <property type="entry name" value="CheY-like_superfamily"/>
</dbReference>
<dbReference type="InterPro" id="IPR050595">
    <property type="entry name" value="Bact_response_regulator"/>
</dbReference>
<dbReference type="PROSITE" id="PS50110">
    <property type="entry name" value="RESPONSE_REGULATORY"/>
    <property type="match status" value="1"/>
</dbReference>
<dbReference type="SMART" id="SM00448">
    <property type="entry name" value="REC"/>
    <property type="match status" value="1"/>
</dbReference>
<accession>A0A7L5EDB5</accession>
<name>A0A7L5EDB5_9SPHI</name>
<dbReference type="GO" id="GO:0000160">
    <property type="term" value="P:phosphorelay signal transduction system"/>
    <property type="evidence" value="ECO:0007669"/>
    <property type="project" value="InterPro"/>
</dbReference>
<evidence type="ECO:0000256" key="2">
    <source>
        <dbReference type="PROSITE-ProRule" id="PRU00169"/>
    </source>
</evidence>
<evidence type="ECO:0000259" key="3">
    <source>
        <dbReference type="PROSITE" id="PS50110"/>
    </source>
</evidence>
<gene>
    <name evidence="4" type="ORF">HH214_14690</name>
</gene>
<dbReference type="PANTHER" id="PTHR44591">
    <property type="entry name" value="STRESS RESPONSE REGULATOR PROTEIN 1"/>
    <property type="match status" value="1"/>
</dbReference>
<dbReference type="Gene3D" id="3.40.50.2300">
    <property type="match status" value="1"/>
</dbReference>
<dbReference type="AlphaFoldDB" id="A0A7L5EDB5"/>
<evidence type="ECO:0000313" key="4">
    <source>
        <dbReference type="EMBL" id="QJD98426.1"/>
    </source>
</evidence>
<organism evidence="4 5">
    <name type="scientific">Mucilaginibacter robiniae</name>
    <dbReference type="NCBI Taxonomy" id="2728022"/>
    <lineage>
        <taxon>Bacteria</taxon>
        <taxon>Pseudomonadati</taxon>
        <taxon>Bacteroidota</taxon>
        <taxon>Sphingobacteriia</taxon>
        <taxon>Sphingobacteriales</taxon>
        <taxon>Sphingobacteriaceae</taxon>
        <taxon>Mucilaginibacter</taxon>
    </lineage>
</organism>
<dbReference type="EMBL" id="CP051682">
    <property type="protein sequence ID" value="QJD98426.1"/>
    <property type="molecule type" value="Genomic_DNA"/>
</dbReference>
<dbReference type="Proteomes" id="UP000503278">
    <property type="component" value="Chromosome"/>
</dbReference>
<proteinExistence type="predicted"/>
<evidence type="ECO:0000313" key="5">
    <source>
        <dbReference type="Proteomes" id="UP000503278"/>
    </source>
</evidence>
<protein>
    <submittedName>
        <fullName evidence="4">Response regulator</fullName>
    </submittedName>
</protein>
<reference evidence="4 5" key="1">
    <citation type="submission" date="2020-04" db="EMBL/GenBank/DDBJ databases">
        <title>Genome sequencing of novel species.</title>
        <authorList>
            <person name="Heo J."/>
            <person name="Kim S.-J."/>
            <person name="Kim J.-S."/>
            <person name="Hong S.-B."/>
            <person name="Kwon S.-W."/>
        </authorList>
    </citation>
    <scope>NUCLEOTIDE SEQUENCE [LARGE SCALE GENOMIC DNA]</scope>
    <source>
        <strain evidence="4 5">F39-2</strain>
    </source>
</reference>
<keyword evidence="1 2" id="KW-0597">Phosphoprotein</keyword>
<dbReference type="KEGG" id="mrob:HH214_14690"/>
<feature type="domain" description="Response regulatory" evidence="3">
    <location>
        <begin position="4"/>
        <end position="118"/>
    </location>
</feature>
<evidence type="ECO:0000256" key="1">
    <source>
        <dbReference type="ARBA" id="ARBA00022553"/>
    </source>
</evidence>
<keyword evidence="5" id="KW-1185">Reference proteome</keyword>
<dbReference type="Pfam" id="PF00072">
    <property type="entry name" value="Response_reg"/>
    <property type="match status" value="1"/>
</dbReference>
<dbReference type="InterPro" id="IPR001789">
    <property type="entry name" value="Sig_transdc_resp-reg_receiver"/>
</dbReference>
<dbReference type="SUPFAM" id="SSF52172">
    <property type="entry name" value="CheY-like"/>
    <property type="match status" value="1"/>
</dbReference>